<dbReference type="PROSITE" id="PS51354">
    <property type="entry name" value="GLUTAREDOXIN_2"/>
    <property type="match status" value="1"/>
</dbReference>
<evidence type="ECO:0000256" key="4">
    <source>
        <dbReference type="ARBA" id="ARBA00023014"/>
    </source>
</evidence>
<sequence length="152" mass="16505">MLGVRTASANLVRTAAARPLANPTAFRLLAQRRSLSDDARKKIDNVVASNPLVLFMKGTPALPQCGFSRAVCQILEVQGVPEDKIVAFNCLEDPELREGIKEYSSWPTIPQLYIGGEFVGGCDIALQMHQSGELEKLLAEKGLVVDEPGREA</sequence>
<evidence type="ECO:0000256" key="3">
    <source>
        <dbReference type="ARBA" id="ARBA00023004"/>
    </source>
</evidence>
<accession>A0AAV5GJL5</accession>
<proteinExistence type="predicted"/>
<dbReference type="InterPro" id="IPR036249">
    <property type="entry name" value="Thioredoxin-like_sf"/>
</dbReference>
<dbReference type="InterPro" id="IPR033658">
    <property type="entry name" value="GRX_PICOT-like"/>
</dbReference>
<evidence type="ECO:0000313" key="9">
    <source>
        <dbReference type="Proteomes" id="UP001342314"/>
    </source>
</evidence>
<feature type="domain" description="Glutaredoxin" evidence="7">
    <location>
        <begin position="53"/>
        <end position="119"/>
    </location>
</feature>
<keyword evidence="1" id="KW-0001">2Fe-2S</keyword>
<keyword evidence="3" id="KW-0408">Iron</keyword>
<dbReference type="GO" id="GO:0051537">
    <property type="term" value="F:2 iron, 2 sulfur cluster binding"/>
    <property type="evidence" value="ECO:0007669"/>
    <property type="project" value="UniProtKB-KW"/>
</dbReference>
<evidence type="ECO:0000256" key="6">
    <source>
        <dbReference type="ARBA" id="ARBA00067618"/>
    </source>
</evidence>
<dbReference type="Gene3D" id="3.40.30.10">
    <property type="entry name" value="Glutaredoxin"/>
    <property type="match status" value="1"/>
</dbReference>
<evidence type="ECO:0000259" key="7">
    <source>
        <dbReference type="Pfam" id="PF00462"/>
    </source>
</evidence>
<dbReference type="GO" id="GO:0005759">
    <property type="term" value="C:mitochondrial matrix"/>
    <property type="evidence" value="ECO:0007669"/>
    <property type="project" value="TreeGrafter"/>
</dbReference>
<keyword evidence="2" id="KW-0479">Metal-binding</keyword>
<name>A0AAV5GJL5_9BASI</name>
<dbReference type="SUPFAM" id="SSF52833">
    <property type="entry name" value="Thioredoxin-like"/>
    <property type="match status" value="1"/>
</dbReference>
<dbReference type="InterPro" id="IPR002109">
    <property type="entry name" value="Glutaredoxin"/>
</dbReference>
<evidence type="ECO:0000256" key="1">
    <source>
        <dbReference type="ARBA" id="ARBA00022714"/>
    </source>
</evidence>
<dbReference type="PANTHER" id="PTHR10293">
    <property type="entry name" value="GLUTAREDOXIN FAMILY MEMBER"/>
    <property type="match status" value="1"/>
</dbReference>
<dbReference type="EMBL" id="BQKY01000006">
    <property type="protein sequence ID" value="GJN90403.1"/>
    <property type="molecule type" value="Genomic_DNA"/>
</dbReference>
<dbReference type="Pfam" id="PF00462">
    <property type="entry name" value="Glutaredoxin"/>
    <property type="match status" value="1"/>
</dbReference>
<organism evidence="8 9">
    <name type="scientific">Rhodotorula paludigena</name>
    <dbReference type="NCBI Taxonomy" id="86838"/>
    <lineage>
        <taxon>Eukaryota</taxon>
        <taxon>Fungi</taxon>
        <taxon>Dikarya</taxon>
        <taxon>Basidiomycota</taxon>
        <taxon>Pucciniomycotina</taxon>
        <taxon>Microbotryomycetes</taxon>
        <taxon>Sporidiobolales</taxon>
        <taxon>Sporidiobolaceae</taxon>
        <taxon>Rhodotorula</taxon>
    </lineage>
</organism>
<evidence type="ECO:0000256" key="5">
    <source>
        <dbReference type="ARBA" id="ARBA00023284"/>
    </source>
</evidence>
<dbReference type="GO" id="GO:0046872">
    <property type="term" value="F:metal ion binding"/>
    <property type="evidence" value="ECO:0007669"/>
    <property type="project" value="UniProtKB-KW"/>
</dbReference>
<dbReference type="AlphaFoldDB" id="A0AAV5GJL5"/>
<evidence type="ECO:0000313" key="8">
    <source>
        <dbReference type="EMBL" id="GJN90403.1"/>
    </source>
</evidence>
<dbReference type="Proteomes" id="UP001342314">
    <property type="component" value="Unassembled WGS sequence"/>
</dbReference>
<dbReference type="GO" id="GO:0044571">
    <property type="term" value="P:[2Fe-2S] cluster assembly"/>
    <property type="evidence" value="ECO:0007669"/>
    <property type="project" value="UniProtKB-ARBA"/>
</dbReference>
<dbReference type="FunFam" id="3.40.30.10:FF:000005">
    <property type="entry name" value="Glutaredoxin 5"/>
    <property type="match status" value="1"/>
</dbReference>
<comment type="caution">
    <text evidence="8">The sequence shown here is derived from an EMBL/GenBank/DDBJ whole genome shotgun (WGS) entry which is preliminary data.</text>
</comment>
<keyword evidence="5" id="KW-0676">Redox-active center</keyword>
<evidence type="ECO:0000256" key="2">
    <source>
        <dbReference type="ARBA" id="ARBA00022723"/>
    </source>
</evidence>
<dbReference type="NCBIfam" id="TIGR00365">
    <property type="entry name" value="Grx4 family monothiol glutaredoxin"/>
    <property type="match status" value="1"/>
</dbReference>
<dbReference type="InterPro" id="IPR004480">
    <property type="entry name" value="Monothiol_GRX-rel"/>
</dbReference>
<dbReference type="PANTHER" id="PTHR10293:SF16">
    <property type="entry name" value="GLUTAREDOXIN-RELATED PROTEIN 5, MITOCHONDRIAL"/>
    <property type="match status" value="1"/>
</dbReference>
<dbReference type="CDD" id="cd03028">
    <property type="entry name" value="GRX_PICOT_like"/>
    <property type="match status" value="1"/>
</dbReference>
<protein>
    <recommendedName>
        <fullName evidence="6">Monothiol glutaredoxin-5, mitochondrial</fullName>
    </recommendedName>
</protein>
<keyword evidence="4" id="KW-0411">Iron-sulfur</keyword>
<dbReference type="GO" id="GO:0015036">
    <property type="term" value="F:disulfide oxidoreductase activity"/>
    <property type="evidence" value="ECO:0007669"/>
    <property type="project" value="UniProtKB-ARBA"/>
</dbReference>
<keyword evidence="9" id="KW-1185">Reference proteome</keyword>
<gene>
    <name evidence="8" type="ORF">Rhopal_003414-T1</name>
</gene>
<reference evidence="8 9" key="1">
    <citation type="submission" date="2021-12" db="EMBL/GenBank/DDBJ databases">
        <title>High titer production of polyol ester of fatty acids by Rhodotorula paludigena BS15 towards product separation-free biomass refinery.</title>
        <authorList>
            <person name="Mano J."/>
            <person name="Ono H."/>
            <person name="Tanaka T."/>
            <person name="Naito K."/>
            <person name="Sushida H."/>
            <person name="Ike M."/>
            <person name="Tokuyasu K."/>
            <person name="Kitaoka M."/>
        </authorList>
    </citation>
    <scope>NUCLEOTIDE SEQUENCE [LARGE SCALE GENOMIC DNA]</scope>
    <source>
        <strain evidence="8 9">BS15</strain>
    </source>
</reference>